<sequence>MKFLILKVEFNIQIIKDKVFVWSDHSTKMKDQILRVVSEYNQKTSPLSALRSNHVLKSPQEIRQIVISPLRIESKRMTSAFIQVYYIINDYQVQSFQVENSNINEDKKIKKQQEFQILKNIIFKKFK</sequence>
<name>A0A8S1QAL5_9CILI</name>
<dbReference type="AlphaFoldDB" id="A0A8S1QAL5"/>
<organism evidence="1 2">
    <name type="scientific">Paramecium sonneborni</name>
    <dbReference type="NCBI Taxonomy" id="65129"/>
    <lineage>
        <taxon>Eukaryota</taxon>
        <taxon>Sar</taxon>
        <taxon>Alveolata</taxon>
        <taxon>Ciliophora</taxon>
        <taxon>Intramacronucleata</taxon>
        <taxon>Oligohymenophorea</taxon>
        <taxon>Peniculida</taxon>
        <taxon>Parameciidae</taxon>
        <taxon>Paramecium</taxon>
    </lineage>
</organism>
<keyword evidence="2" id="KW-1185">Reference proteome</keyword>
<proteinExistence type="predicted"/>
<evidence type="ECO:0000313" key="1">
    <source>
        <dbReference type="EMBL" id="CAD8112712.1"/>
    </source>
</evidence>
<protein>
    <submittedName>
        <fullName evidence="1">Uncharacterized protein</fullName>
    </submittedName>
</protein>
<evidence type="ECO:0000313" key="2">
    <source>
        <dbReference type="Proteomes" id="UP000692954"/>
    </source>
</evidence>
<comment type="caution">
    <text evidence="1">The sequence shown here is derived from an EMBL/GenBank/DDBJ whole genome shotgun (WGS) entry which is preliminary data.</text>
</comment>
<reference evidence="1" key="1">
    <citation type="submission" date="2021-01" db="EMBL/GenBank/DDBJ databases">
        <authorList>
            <consortium name="Genoscope - CEA"/>
            <person name="William W."/>
        </authorList>
    </citation>
    <scope>NUCLEOTIDE SEQUENCE</scope>
</reference>
<gene>
    <name evidence="1" type="ORF">PSON_ATCC_30995.1.T1010141</name>
</gene>
<accession>A0A8S1QAL5</accession>
<dbReference type="EMBL" id="CAJJDN010000101">
    <property type="protein sequence ID" value="CAD8112712.1"/>
    <property type="molecule type" value="Genomic_DNA"/>
</dbReference>
<dbReference type="Proteomes" id="UP000692954">
    <property type="component" value="Unassembled WGS sequence"/>
</dbReference>